<dbReference type="PANTHER" id="PTHR12697">
    <property type="entry name" value="PBS LYASE HEAT-LIKE PROTEIN"/>
    <property type="match status" value="1"/>
</dbReference>
<dbReference type="InterPro" id="IPR011989">
    <property type="entry name" value="ARM-like"/>
</dbReference>
<keyword evidence="1" id="KW-0042">Antenna complex</keyword>
<organism evidence="3 4">
    <name type="scientific">Gloeobacter morelensis MG652769</name>
    <dbReference type="NCBI Taxonomy" id="2781736"/>
    <lineage>
        <taxon>Bacteria</taxon>
        <taxon>Bacillati</taxon>
        <taxon>Cyanobacteriota</taxon>
        <taxon>Cyanophyceae</taxon>
        <taxon>Gloeobacterales</taxon>
        <taxon>Gloeobacteraceae</taxon>
        <taxon>Gloeobacter</taxon>
        <taxon>Gloeobacter morelensis</taxon>
    </lineage>
</organism>
<dbReference type="EMBL" id="CP063845">
    <property type="protein sequence ID" value="UFP94903.1"/>
    <property type="molecule type" value="Genomic_DNA"/>
</dbReference>
<dbReference type="SUPFAM" id="SSF48371">
    <property type="entry name" value="ARM repeat"/>
    <property type="match status" value="1"/>
</dbReference>
<evidence type="ECO:0000256" key="2">
    <source>
        <dbReference type="ARBA" id="ARBA00022738"/>
    </source>
</evidence>
<dbReference type="Gene3D" id="1.25.10.10">
    <property type="entry name" value="Leucine-rich Repeat Variant"/>
    <property type="match status" value="1"/>
</dbReference>
<accession>A0ABY3PMJ0</accession>
<dbReference type="InterPro" id="IPR016024">
    <property type="entry name" value="ARM-type_fold"/>
</dbReference>
<dbReference type="SMART" id="SM00567">
    <property type="entry name" value="EZ_HEAT"/>
    <property type="match status" value="4"/>
</dbReference>
<dbReference type="Pfam" id="PF13646">
    <property type="entry name" value="HEAT_2"/>
    <property type="match status" value="2"/>
</dbReference>
<gene>
    <name evidence="3" type="ORF">ISF26_01245</name>
</gene>
<dbReference type="RefSeq" id="WP_230841969.1">
    <property type="nucleotide sequence ID" value="NZ_CP063845.1"/>
</dbReference>
<keyword evidence="2" id="KW-0605">Phycobilisome</keyword>
<protein>
    <submittedName>
        <fullName evidence="3">HEAT repeat domain-containing protein</fullName>
    </submittedName>
</protein>
<dbReference type="Proteomes" id="UP001054846">
    <property type="component" value="Chromosome"/>
</dbReference>
<keyword evidence="4" id="KW-1185">Reference proteome</keyword>
<dbReference type="PANTHER" id="PTHR12697:SF5">
    <property type="entry name" value="DEOXYHYPUSINE HYDROXYLASE"/>
    <property type="match status" value="1"/>
</dbReference>
<name>A0ABY3PMJ0_9CYAN</name>
<reference evidence="3 4" key="1">
    <citation type="journal article" date="2021" name="Genome Biol. Evol.">
        <title>Complete Genome Sequencing of a Novel Gloeobacter Species from a Waterfall Cave in Mexico.</title>
        <authorList>
            <person name="Saw J.H."/>
            <person name="Cardona T."/>
            <person name="Montejano G."/>
        </authorList>
    </citation>
    <scope>NUCLEOTIDE SEQUENCE [LARGE SCALE GENOMIC DNA]</scope>
    <source>
        <strain evidence="3">MG652769</strain>
    </source>
</reference>
<proteinExistence type="predicted"/>
<evidence type="ECO:0000313" key="3">
    <source>
        <dbReference type="EMBL" id="UFP94903.1"/>
    </source>
</evidence>
<sequence>MSLEERYPQLKHKNPRLRERAMHQVADERTEDTLAQLMAVLAEEDVTYRRTAVQTLGIIGPDAVPALAQQLTDHPNTTVRASCAKALAAIALNYPEIPMASEGLEALATALRDPDPVVKLSAVGALGTVGSPAFDILAAALDLDDLAVSMAVIGALASVGDPRGRTILESLAARPNLDAYLYEAATGALSRLAEHRPWNSGSSQ</sequence>
<evidence type="ECO:0000256" key="1">
    <source>
        <dbReference type="ARBA" id="ARBA00022549"/>
    </source>
</evidence>
<dbReference type="InterPro" id="IPR004155">
    <property type="entry name" value="PBS_lyase_HEAT"/>
</dbReference>
<evidence type="ECO:0000313" key="4">
    <source>
        <dbReference type="Proteomes" id="UP001054846"/>
    </source>
</evidence>